<organism evidence="1 2">
    <name type="scientific">Ureibacillus galli</name>
    <dbReference type="NCBI Taxonomy" id="2762222"/>
    <lineage>
        <taxon>Bacteria</taxon>
        <taxon>Bacillati</taxon>
        <taxon>Bacillota</taxon>
        <taxon>Bacilli</taxon>
        <taxon>Bacillales</taxon>
        <taxon>Caryophanaceae</taxon>
        <taxon>Ureibacillus</taxon>
    </lineage>
</organism>
<evidence type="ECO:0008006" key="3">
    <source>
        <dbReference type="Google" id="ProtNLM"/>
    </source>
</evidence>
<accession>A0ABR8XHI3</accession>
<sequence length="193" mass="21263">MKKKLYSFLALSFLVCGMFFVFSPLEKASASEIVPEEFDGVVEEFDLKDVELVDADAIDSTLEFNTIEEFEAFLKAEEENEVNNVTTEESGLITTFAAGTKTYTYKEYTGVSTITSYAKVTRDSKNKVTKVVVWSSQTGLAFPIAYTQNAVDYTLNSAKTGGKAYVYGTKAYGVTVGGQGIAYKRNVTYTVSF</sequence>
<dbReference type="Proteomes" id="UP000640930">
    <property type="component" value="Unassembled WGS sequence"/>
</dbReference>
<comment type="caution">
    <text evidence="1">The sequence shown here is derived from an EMBL/GenBank/DDBJ whole genome shotgun (WGS) entry which is preliminary data.</text>
</comment>
<dbReference type="RefSeq" id="WP_191709077.1">
    <property type="nucleotide sequence ID" value="NZ_JACSQA010000059.1"/>
</dbReference>
<evidence type="ECO:0000313" key="1">
    <source>
        <dbReference type="EMBL" id="MBD8028691.1"/>
    </source>
</evidence>
<reference evidence="1 2" key="1">
    <citation type="submission" date="2020-08" db="EMBL/GenBank/DDBJ databases">
        <title>A Genomic Blueprint of the Chicken Gut Microbiome.</title>
        <authorList>
            <person name="Gilroy R."/>
            <person name="Ravi A."/>
            <person name="Getino M."/>
            <person name="Pursley I."/>
            <person name="Horton D.L."/>
            <person name="Alikhan N.-F."/>
            <person name="Baker D."/>
            <person name="Gharbi K."/>
            <person name="Hall N."/>
            <person name="Watson M."/>
            <person name="Adriaenssens E.M."/>
            <person name="Foster-Nyarko E."/>
            <person name="Jarju S."/>
            <person name="Secka A."/>
            <person name="Antonio M."/>
            <person name="Oren A."/>
            <person name="Chaudhuri R."/>
            <person name="La Ragione R.M."/>
            <person name="Hildebrand F."/>
            <person name="Pallen M.J."/>
        </authorList>
    </citation>
    <scope>NUCLEOTIDE SEQUENCE [LARGE SCALE GENOMIC DNA]</scope>
    <source>
        <strain evidence="1 2">Re31</strain>
    </source>
</reference>
<protein>
    <recommendedName>
        <fullName evidence="3">DUF5626 domain-containing protein</fullName>
    </recommendedName>
</protein>
<dbReference type="EMBL" id="JACSQA010000059">
    <property type="protein sequence ID" value="MBD8028691.1"/>
    <property type="molecule type" value="Genomic_DNA"/>
</dbReference>
<name>A0ABR8XHI3_9BACL</name>
<proteinExistence type="predicted"/>
<gene>
    <name evidence="1" type="ORF">H9636_18855</name>
</gene>
<evidence type="ECO:0000313" key="2">
    <source>
        <dbReference type="Proteomes" id="UP000640930"/>
    </source>
</evidence>
<keyword evidence="2" id="KW-1185">Reference proteome</keyword>